<evidence type="ECO:0000313" key="1">
    <source>
        <dbReference type="EMBL" id="VAV96946.1"/>
    </source>
</evidence>
<proteinExistence type="predicted"/>
<sequence length="226" mass="24806">MGAEEQTARAIVKANAQATISIFLSARVKKLPFRAGQTFQKGQVIIAFDCARYRAELRAKQAVFSARKQEVTNNRRLLRFGAIGASEVAVSKSRMLEAEALVEMQQALVQQCIVKAPYSGRVVERLINENETPGPNQPLIKIVDVEKTELELIIPSRWLVWLTTGTNFSFRVDETGAVLEAKVSRLGAVVDAVSQTIRITGEFLSDQKNTVLPGMSGTATFTYSGS</sequence>
<dbReference type="Gene3D" id="1.10.287.470">
    <property type="entry name" value="Helix hairpin bin"/>
    <property type="match status" value="1"/>
</dbReference>
<gene>
    <name evidence="1" type="ORF">MNBD_ALPHA08-1352</name>
</gene>
<dbReference type="AlphaFoldDB" id="A0A3B0S7X3"/>
<dbReference type="InterPro" id="IPR006143">
    <property type="entry name" value="RND_pump_MFP"/>
</dbReference>
<dbReference type="NCBIfam" id="TIGR01730">
    <property type="entry name" value="RND_mfp"/>
    <property type="match status" value="1"/>
</dbReference>
<dbReference type="Gene3D" id="2.40.50.100">
    <property type="match status" value="1"/>
</dbReference>
<dbReference type="EMBL" id="UOEC01000138">
    <property type="protein sequence ID" value="VAV96946.1"/>
    <property type="molecule type" value="Genomic_DNA"/>
</dbReference>
<dbReference type="GO" id="GO:1990281">
    <property type="term" value="C:efflux pump complex"/>
    <property type="evidence" value="ECO:0007669"/>
    <property type="project" value="TreeGrafter"/>
</dbReference>
<organism evidence="1">
    <name type="scientific">hydrothermal vent metagenome</name>
    <dbReference type="NCBI Taxonomy" id="652676"/>
    <lineage>
        <taxon>unclassified sequences</taxon>
        <taxon>metagenomes</taxon>
        <taxon>ecological metagenomes</taxon>
    </lineage>
</organism>
<dbReference type="SUPFAM" id="SSF111369">
    <property type="entry name" value="HlyD-like secretion proteins"/>
    <property type="match status" value="1"/>
</dbReference>
<dbReference type="PANTHER" id="PTHR30469">
    <property type="entry name" value="MULTIDRUG RESISTANCE PROTEIN MDTA"/>
    <property type="match status" value="1"/>
</dbReference>
<reference evidence="1" key="1">
    <citation type="submission" date="2018-06" db="EMBL/GenBank/DDBJ databases">
        <authorList>
            <person name="Zhirakovskaya E."/>
        </authorList>
    </citation>
    <scope>NUCLEOTIDE SEQUENCE</scope>
</reference>
<dbReference type="PANTHER" id="PTHR30469:SF20">
    <property type="entry name" value="EFFLUX RND TRANSPORTER PERIPLASMIC ADAPTOR SUBUNIT"/>
    <property type="match status" value="1"/>
</dbReference>
<accession>A0A3B0S7X3</accession>
<dbReference type="Gene3D" id="2.40.30.170">
    <property type="match status" value="1"/>
</dbReference>
<protein>
    <submittedName>
        <fullName evidence="1">Uncharacterized protein</fullName>
    </submittedName>
</protein>
<dbReference type="GO" id="GO:0015562">
    <property type="term" value="F:efflux transmembrane transporter activity"/>
    <property type="evidence" value="ECO:0007669"/>
    <property type="project" value="TreeGrafter"/>
</dbReference>
<name>A0A3B0S7X3_9ZZZZ</name>